<sequence length="49" mass="5395">MRADKSARLDAVEVRWPGIPSRFAGDHHAGVRTNLAHSKARYRPIKAAG</sequence>
<reference evidence="1" key="1">
    <citation type="submission" date="2022-11" db="EMBL/GenBank/DDBJ databases">
        <title>beta-Carotene-producing bacterium, Jeongeuplla avenae sp. nov., alleviates the salt stress of Arabidopsis seedlings.</title>
        <authorList>
            <person name="Jiang L."/>
            <person name="Lee J."/>
        </authorList>
    </citation>
    <scope>NUCLEOTIDE SEQUENCE</scope>
    <source>
        <strain evidence="1">DY_R2A_6</strain>
    </source>
</reference>
<dbReference type="EMBL" id="CP113520">
    <property type="protein sequence ID" value="WAJ30740.1"/>
    <property type="molecule type" value="Genomic_DNA"/>
</dbReference>
<evidence type="ECO:0000313" key="1">
    <source>
        <dbReference type="EMBL" id="WAJ30740.1"/>
    </source>
</evidence>
<keyword evidence="2" id="KW-1185">Reference proteome</keyword>
<accession>A0ACD4NVE3</accession>
<protein>
    <submittedName>
        <fullName evidence="1">Uncharacterized protein</fullName>
    </submittedName>
</protein>
<organism evidence="1 2">
    <name type="scientific">Antarcticirhabdus aurantiaca</name>
    <dbReference type="NCBI Taxonomy" id="2606717"/>
    <lineage>
        <taxon>Bacteria</taxon>
        <taxon>Pseudomonadati</taxon>
        <taxon>Pseudomonadota</taxon>
        <taxon>Alphaproteobacteria</taxon>
        <taxon>Hyphomicrobiales</taxon>
        <taxon>Aurantimonadaceae</taxon>
        <taxon>Antarcticirhabdus</taxon>
    </lineage>
</organism>
<proteinExistence type="predicted"/>
<name>A0ACD4NVE3_9HYPH</name>
<dbReference type="Proteomes" id="UP001163223">
    <property type="component" value="Chromosome"/>
</dbReference>
<evidence type="ECO:0000313" key="2">
    <source>
        <dbReference type="Proteomes" id="UP001163223"/>
    </source>
</evidence>
<gene>
    <name evidence="1" type="ORF">OXU80_11250</name>
</gene>